<dbReference type="PANTHER" id="PTHR30582:SF2">
    <property type="entry name" value="L,D-TRANSPEPTIDASE YCIB-RELATED"/>
    <property type="match status" value="1"/>
</dbReference>
<evidence type="ECO:0000313" key="9">
    <source>
        <dbReference type="EMBL" id="WXB03861.1"/>
    </source>
</evidence>
<proteinExistence type="inferred from homology"/>
<dbReference type="InterPro" id="IPR050979">
    <property type="entry name" value="LD-transpeptidase"/>
</dbReference>
<keyword evidence="3" id="KW-0808">Transferase</keyword>
<dbReference type="EMBL" id="CP089983">
    <property type="protein sequence ID" value="WXB03861.1"/>
    <property type="molecule type" value="Genomic_DNA"/>
</dbReference>
<keyword evidence="6 7" id="KW-0961">Cell wall biogenesis/degradation</keyword>
<dbReference type="Proteomes" id="UP001374803">
    <property type="component" value="Chromosome"/>
</dbReference>
<sequence>MSVVTFGSARFSKAAVLAGAWLLWGTGCRNHANDAPSSNDADASAEGTVVPMPVAADAGPPGSPPPTPKVGAIVSPAPVFSATEFPPRDPNKASEERQGVFRLGYLRKGALVEVKPQIVKKGNCAEGWYELVTGGFVCGKYVTSDMNNKELANAAHVPYADGPLPYEYGLNLTNGTPLFRRAPSRKERTDAERGLAIGKTKRGPDGKALPTPEAAAMAASGQDTPWYLKSHGGRPQVTFDELKGETGLIVWRMVRGFYLSLDKEVKLPAGKMWRTTDGYFAPSDHLIVHKPTTEFEGVWVGHDDEKRKLPLGFITHPRAWRYQYDEAEKKVRRNENVPRFTIVQLTGKKVIVEERAYYETSDGYWMKDLDGQPVMASAPPSDLAKGEKWIDINLKTQSLVAYEGDKPVYATIVSTGRHNDEDKSQDHRTPMGSYRIREKHTSATMDDDATSEGPYSIQDVPWIMYFHGSYALHGAFWHSSFGHERSHGCVNMTPHDAKNVFEWAGPTLPKGWHGVRATDKNAGARVIVHE</sequence>
<feature type="domain" description="L,D-TPase catalytic" evidence="8">
    <location>
        <begin position="388"/>
        <end position="529"/>
    </location>
</feature>
<keyword evidence="10" id="KW-1185">Reference proteome</keyword>
<evidence type="ECO:0000256" key="6">
    <source>
        <dbReference type="ARBA" id="ARBA00023316"/>
    </source>
</evidence>
<feature type="active site" description="Proton donor/acceptor" evidence="7">
    <location>
        <position position="473"/>
    </location>
</feature>
<dbReference type="SUPFAM" id="SSF141523">
    <property type="entry name" value="L,D-transpeptidase catalytic domain-like"/>
    <property type="match status" value="1"/>
</dbReference>
<evidence type="ECO:0000256" key="2">
    <source>
        <dbReference type="ARBA" id="ARBA00005992"/>
    </source>
</evidence>
<comment type="pathway">
    <text evidence="1 7">Cell wall biogenesis; peptidoglycan biosynthesis.</text>
</comment>
<evidence type="ECO:0000256" key="7">
    <source>
        <dbReference type="PROSITE-ProRule" id="PRU01373"/>
    </source>
</evidence>
<dbReference type="RefSeq" id="WP_394833496.1">
    <property type="nucleotide sequence ID" value="NZ_CP089929.1"/>
</dbReference>
<protein>
    <submittedName>
        <fullName evidence="9">L,D-transpeptidase</fullName>
    </submittedName>
</protein>
<keyword evidence="5 7" id="KW-0573">Peptidoglycan synthesis</keyword>
<dbReference type="PANTHER" id="PTHR30582">
    <property type="entry name" value="L,D-TRANSPEPTIDASE"/>
    <property type="match status" value="1"/>
</dbReference>
<evidence type="ECO:0000313" key="10">
    <source>
        <dbReference type="Proteomes" id="UP001374803"/>
    </source>
</evidence>
<comment type="similarity">
    <text evidence="2">Belongs to the YkuD family.</text>
</comment>
<evidence type="ECO:0000256" key="1">
    <source>
        <dbReference type="ARBA" id="ARBA00004752"/>
    </source>
</evidence>
<evidence type="ECO:0000259" key="8">
    <source>
        <dbReference type="PROSITE" id="PS52029"/>
    </source>
</evidence>
<evidence type="ECO:0000256" key="5">
    <source>
        <dbReference type="ARBA" id="ARBA00022984"/>
    </source>
</evidence>
<organism evidence="9 10">
    <name type="scientific">Pendulispora rubella</name>
    <dbReference type="NCBI Taxonomy" id="2741070"/>
    <lineage>
        <taxon>Bacteria</taxon>
        <taxon>Pseudomonadati</taxon>
        <taxon>Myxococcota</taxon>
        <taxon>Myxococcia</taxon>
        <taxon>Myxococcales</taxon>
        <taxon>Sorangiineae</taxon>
        <taxon>Pendulisporaceae</taxon>
        <taxon>Pendulispora</taxon>
    </lineage>
</organism>
<name>A0ABZ2KYW3_9BACT</name>
<gene>
    <name evidence="9" type="ORF">LVJ94_44015</name>
</gene>
<evidence type="ECO:0000256" key="3">
    <source>
        <dbReference type="ARBA" id="ARBA00022679"/>
    </source>
</evidence>
<dbReference type="Gene3D" id="2.40.440.10">
    <property type="entry name" value="L,D-transpeptidase catalytic domain-like"/>
    <property type="match status" value="1"/>
</dbReference>
<dbReference type="Pfam" id="PF03734">
    <property type="entry name" value="YkuD"/>
    <property type="match status" value="1"/>
</dbReference>
<dbReference type="CDD" id="cd16913">
    <property type="entry name" value="YkuD_like"/>
    <property type="match status" value="1"/>
</dbReference>
<feature type="active site" description="Nucleophile" evidence="7">
    <location>
        <position position="489"/>
    </location>
</feature>
<evidence type="ECO:0000256" key="4">
    <source>
        <dbReference type="ARBA" id="ARBA00022960"/>
    </source>
</evidence>
<dbReference type="PROSITE" id="PS52029">
    <property type="entry name" value="LD_TPASE"/>
    <property type="match status" value="1"/>
</dbReference>
<dbReference type="InterPro" id="IPR005490">
    <property type="entry name" value="LD_TPept_cat_dom"/>
</dbReference>
<dbReference type="InterPro" id="IPR038063">
    <property type="entry name" value="Transpep_catalytic_dom"/>
</dbReference>
<keyword evidence="4 7" id="KW-0133">Cell shape</keyword>
<reference evidence="9" key="1">
    <citation type="submission" date="2021-12" db="EMBL/GenBank/DDBJ databases">
        <title>Discovery of the Pendulisporaceae a myxobacterial family with distinct sporulation behavior and unique specialized metabolism.</title>
        <authorList>
            <person name="Garcia R."/>
            <person name="Popoff A."/>
            <person name="Bader C.D."/>
            <person name="Loehr J."/>
            <person name="Walesch S."/>
            <person name="Walt C."/>
            <person name="Boldt J."/>
            <person name="Bunk B."/>
            <person name="Haeckl F.J.F.P.J."/>
            <person name="Gunesch A.P."/>
            <person name="Birkelbach J."/>
            <person name="Nuebel U."/>
            <person name="Pietschmann T."/>
            <person name="Bach T."/>
            <person name="Mueller R."/>
        </authorList>
    </citation>
    <scope>NUCLEOTIDE SEQUENCE</scope>
    <source>
        <strain evidence="9">MSr11367</strain>
    </source>
</reference>
<accession>A0ABZ2KYW3</accession>